<feature type="compositionally biased region" description="Acidic residues" evidence="1">
    <location>
        <begin position="40"/>
        <end position="61"/>
    </location>
</feature>
<comment type="caution">
    <text evidence="2">The sequence shown here is derived from an EMBL/GenBank/DDBJ whole genome shotgun (WGS) entry which is preliminary data.</text>
</comment>
<gene>
    <name evidence="2" type="ORF">FD51_GL000791</name>
</gene>
<sequence>MSAIAFIAIFFWIGTYSGESNRSAASSSSSKAESSKVESSQDDDDSYEDTDSDDSDDEESSSTETFNAADYNTGITYEQLARTPDDYKGKNITLTGKVIQVVEGDDETDLRVAVDGNYDNVIMVGYDPDIMNGSRILENDKITFYAESLGTTTYKSTMGGKITVPLALAKKIDDAGTAPDDYGD</sequence>
<feature type="compositionally biased region" description="Low complexity" evidence="1">
    <location>
        <begin position="19"/>
        <end position="32"/>
    </location>
</feature>
<protein>
    <submittedName>
        <fullName evidence="2">TcdA-E operon negative regulator</fullName>
    </submittedName>
</protein>
<dbReference type="PATRIC" id="fig|1423816.3.peg.806"/>
<dbReference type="EMBL" id="AZCT01000013">
    <property type="protein sequence ID" value="KRK11808.1"/>
    <property type="molecule type" value="Genomic_DNA"/>
</dbReference>
<organism evidence="2 3">
    <name type="scientific">Lacticaseibacillus zeae DSM 20178 = KCTC 3804</name>
    <dbReference type="NCBI Taxonomy" id="1423816"/>
    <lineage>
        <taxon>Bacteria</taxon>
        <taxon>Bacillati</taxon>
        <taxon>Bacillota</taxon>
        <taxon>Bacilli</taxon>
        <taxon>Lactobacillales</taxon>
        <taxon>Lactobacillaceae</taxon>
        <taxon>Lacticaseibacillus</taxon>
    </lineage>
</organism>
<dbReference type="Proteomes" id="UP000051984">
    <property type="component" value="Unassembled WGS sequence"/>
</dbReference>
<dbReference type="AlphaFoldDB" id="A0A0R1ERH1"/>
<dbReference type="eggNOG" id="ENOG5031TB7">
    <property type="taxonomic scope" value="Bacteria"/>
</dbReference>
<evidence type="ECO:0000256" key="1">
    <source>
        <dbReference type="SAM" id="MobiDB-lite"/>
    </source>
</evidence>
<evidence type="ECO:0000313" key="3">
    <source>
        <dbReference type="Proteomes" id="UP000051984"/>
    </source>
</evidence>
<accession>A0A0R1ERH1</accession>
<evidence type="ECO:0000313" key="2">
    <source>
        <dbReference type="EMBL" id="KRK11808.1"/>
    </source>
</evidence>
<feature type="region of interest" description="Disordered" evidence="1">
    <location>
        <begin position="19"/>
        <end position="68"/>
    </location>
</feature>
<name>A0A0R1ERH1_LACZE</name>
<proteinExistence type="predicted"/>
<reference evidence="2 3" key="1">
    <citation type="journal article" date="2015" name="Genome Announc.">
        <title>Expanding the biotechnology potential of lactobacilli through comparative genomics of 213 strains and associated genera.</title>
        <authorList>
            <person name="Sun Z."/>
            <person name="Harris H.M."/>
            <person name="McCann A."/>
            <person name="Guo C."/>
            <person name="Argimon S."/>
            <person name="Zhang W."/>
            <person name="Yang X."/>
            <person name="Jeffery I.B."/>
            <person name="Cooney J.C."/>
            <person name="Kagawa T.F."/>
            <person name="Liu W."/>
            <person name="Song Y."/>
            <person name="Salvetti E."/>
            <person name="Wrobel A."/>
            <person name="Rasinkangas P."/>
            <person name="Parkhill J."/>
            <person name="Rea M.C."/>
            <person name="O'Sullivan O."/>
            <person name="Ritari J."/>
            <person name="Douillard F.P."/>
            <person name="Paul Ross R."/>
            <person name="Yang R."/>
            <person name="Briner A.E."/>
            <person name="Felis G.E."/>
            <person name="de Vos W.M."/>
            <person name="Barrangou R."/>
            <person name="Klaenhammer T.R."/>
            <person name="Caufield P.W."/>
            <person name="Cui Y."/>
            <person name="Zhang H."/>
            <person name="O'Toole P.W."/>
        </authorList>
    </citation>
    <scope>NUCLEOTIDE SEQUENCE [LARGE SCALE GENOMIC DNA]</scope>
    <source>
        <strain evidence="2 3">DSM 20178</strain>
    </source>
</reference>